<feature type="domain" description="S-adenosylmethionine-dependent methyltransferase" evidence="4">
    <location>
        <begin position="187"/>
        <end position="360"/>
    </location>
</feature>
<dbReference type="Pfam" id="PF10672">
    <property type="entry name" value="Methyltrans_SAM"/>
    <property type="match status" value="1"/>
</dbReference>
<dbReference type="InterPro" id="IPR019614">
    <property type="entry name" value="SAM-dep_methyl-trfase"/>
</dbReference>
<keyword evidence="2 6" id="KW-0808">Transferase</keyword>
<evidence type="ECO:0000256" key="2">
    <source>
        <dbReference type="ARBA" id="ARBA00022679"/>
    </source>
</evidence>
<dbReference type="Pfam" id="PF17785">
    <property type="entry name" value="PUA_3"/>
    <property type="match status" value="1"/>
</dbReference>
<dbReference type="Gene3D" id="3.40.50.150">
    <property type="entry name" value="Vaccinia Virus protein VP39"/>
    <property type="match status" value="1"/>
</dbReference>
<evidence type="ECO:0000256" key="1">
    <source>
        <dbReference type="ARBA" id="ARBA00022603"/>
    </source>
</evidence>
<keyword evidence="1 6" id="KW-0489">Methyltransferase</keyword>
<dbReference type="CDD" id="cd21153">
    <property type="entry name" value="PUA_RlmI"/>
    <property type="match status" value="1"/>
</dbReference>
<proteinExistence type="predicted"/>
<sequence length="405" mass="44965">MRLSPAAEGHIRRGHPWVYESSVREQNRPGEAGELAVVYDRQNRFLAVGLYDPFSPLRLRVLHAGSPLNLDAGWWKRLLEAAVVRRASLFGDDTDGYRLINGESDGWPGLVLDRYGSTLVLKLYTAAWVPHLEMVLGLLAERLGPIWPGLRVVLRLSRNMQGWAAEQGLSDGQVLLGEDPGGPVIFQEYGLKFEADVLRGQKTGFFLDQRENRRIVGSMVEKLVQQGDGRRVLNAFSFSGGFSLAAARAGAAEVVSVDISKHALESSERNFALNRELSGVARCFHRPVQADVFAWLSDADSGEPFDLIVLDPPSLARRESEREGALHAYSRLSDQAIKRLRPGGVLMAASCSAHVSAEDFFEAVRTVARRSGRAWKELRTTRHAPDHHASFAEAEYLKAIYLRVE</sequence>
<accession>A0A2Z3JH44</accession>
<dbReference type="GO" id="GO:0032259">
    <property type="term" value="P:methylation"/>
    <property type="evidence" value="ECO:0007669"/>
    <property type="project" value="UniProtKB-KW"/>
</dbReference>
<feature type="domain" description="RlmI-like PUA" evidence="5">
    <location>
        <begin position="2"/>
        <end position="62"/>
    </location>
</feature>
<gene>
    <name evidence="6" type="ORF">DKM44_01950</name>
</gene>
<keyword evidence="3" id="KW-0949">S-adenosyl-L-methionine</keyword>
<dbReference type="EMBL" id="CP029494">
    <property type="protein sequence ID" value="AWN24413.1"/>
    <property type="molecule type" value="Genomic_DNA"/>
</dbReference>
<evidence type="ECO:0000256" key="3">
    <source>
        <dbReference type="ARBA" id="ARBA00022691"/>
    </source>
</evidence>
<dbReference type="SUPFAM" id="SSF88697">
    <property type="entry name" value="PUA domain-like"/>
    <property type="match status" value="1"/>
</dbReference>
<dbReference type="RefSeq" id="WP_109828137.1">
    <property type="nucleotide sequence ID" value="NZ_CP029494.1"/>
</dbReference>
<dbReference type="PANTHER" id="PTHR43042">
    <property type="entry name" value="SAM-DEPENDENT METHYLTRANSFERASE"/>
    <property type="match status" value="1"/>
</dbReference>
<evidence type="ECO:0000313" key="7">
    <source>
        <dbReference type="Proteomes" id="UP000245368"/>
    </source>
</evidence>
<organism evidence="6 7">
    <name type="scientific">Deinococcus irradiatisoli</name>
    <dbReference type="NCBI Taxonomy" id="2202254"/>
    <lineage>
        <taxon>Bacteria</taxon>
        <taxon>Thermotogati</taxon>
        <taxon>Deinococcota</taxon>
        <taxon>Deinococci</taxon>
        <taxon>Deinococcales</taxon>
        <taxon>Deinococcaceae</taxon>
        <taxon>Deinococcus</taxon>
    </lineage>
</organism>
<dbReference type="NCBIfam" id="NF033380">
    <property type="entry name" value="Rlm_2499C5"/>
    <property type="match status" value="1"/>
</dbReference>
<evidence type="ECO:0000313" key="6">
    <source>
        <dbReference type="EMBL" id="AWN24413.1"/>
    </source>
</evidence>
<dbReference type="InterPro" id="IPR029063">
    <property type="entry name" value="SAM-dependent_MTases_sf"/>
</dbReference>
<protein>
    <submittedName>
        <fullName evidence="6">23S rRNA (Cytosine(2499)-C(5))-methyltransferase</fullName>
    </submittedName>
</protein>
<dbReference type="SUPFAM" id="SSF53335">
    <property type="entry name" value="S-adenosyl-L-methionine-dependent methyltransferases"/>
    <property type="match status" value="1"/>
</dbReference>
<dbReference type="GO" id="GO:0003723">
    <property type="term" value="F:RNA binding"/>
    <property type="evidence" value="ECO:0007669"/>
    <property type="project" value="InterPro"/>
</dbReference>
<dbReference type="CDD" id="cd02440">
    <property type="entry name" value="AdoMet_MTases"/>
    <property type="match status" value="1"/>
</dbReference>
<dbReference type="KEGG" id="dez:DKM44_01950"/>
<dbReference type="Gene3D" id="2.30.130.10">
    <property type="entry name" value="PUA domain"/>
    <property type="match status" value="1"/>
</dbReference>
<dbReference type="PANTHER" id="PTHR43042:SF3">
    <property type="entry name" value="RIBOSOMAL RNA LARGE SUBUNIT METHYLTRANSFERASE YWBD-RELATED"/>
    <property type="match status" value="1"/>
</dbReference>
<dbReference type="Gene3D" id="3.30.750.80">
    <property type="entry name" value="RNA methyltransferase domain (HRMD) like"/>
    <property type="match status" value="1"/>
</dbReference>
<dbReference type="CDD" id="cd11572">
    <property type="entry name" value="RlmI_M_like"/>
    <property type="match status" value="1"/>
</dbReference>
<dbReference type="AlphaFoldDB" id="A0A2Z3JH44"/>
<keyword evidence="7" id="KW-1185">Reference proteome</keyword>
<dbReference type="InterPro" id="IPR041532">
    <property type="entry name" value="RlmI-like_PUA"/>
</dbReference>
<name>A0A2Z3JH44_9DEIO</name>
<evidence type="ECO:0000259" key="5">
    <source>
        <dbReference type="Pfam" id="PF17785"/>
    </source>
</evidence>
<dbReference type="Proteomes" id="UP000245368">
    <property type="component" value="Chromosome"/>
</dbReference>
<dbReference type="InterPro" id="IPR036974">
    <property type="entry name" value="PUA_sf"/>
</dbReference>
<dbReference type="GO" id="GO:0008168">
    <property type="term" value="F:methyltransferase activity"/>
    <property type="evidence" value="ECO:0007669"/>
    <property type="project" value="UniProtKB-KW"/>
</dbReference>
<dbReference type="OrthoDB" id="9805492at2"/>
<dbReference type="InterPro" id="IPR015947">
    <property type="entry name" value="PUA-like_sf"/>
</dbReference>
<reference evidence="6 7" key="1">
    <citation type="submission" date="2018-05" db="EMBL/GenBank/DDBJ databases">
        <title>Complete Genome Sequence of Deinococcus sp. strain 17bor-2.</title>
        <authorList>
            <person name="Srinivasan S."/>
        </authorList>
    </citation>
    <scope>NUCLEOTIDE SEQUENCE [LARGE SCALE GENOMIC DNA]</scope>
    <source>
        <strain evidence="6 7">17bor-2</strain>
    </source>
</reference>
<evidence type="ECO:0000259" key="4">
    <source>
        <dbReference type="Pfam" id="PF10672"/>
    </source>
</evidence>